<feature type="compositionally biased region" description="Basic and acidic residues" evidence="1">
    <location>
        <begin position="102"/>
        <end position="118"/>
    </location>
</feature>
<name>A0A2S3I621_9POAL</name>
<gene>
    <name evidence="2" type="ORF">PAHAL_7G118700</name>
</gene>
<reference evidence="2" key="1">
    <citation type="submission" date="2018-04" db="EMBL/GenBank/DDBJ databases">
        <title>WGS assembly of Panicum hallii.</title>
        <authorList>
            <person name="Lovell J."/>
            <person name="Jenkins J."/>
            <person name="Lowry D."/>
            <person name="Mamidi S."/>
            <person name="Sreedasyam A."/>
            <person name="Weng X."/>
            <person name="Barry K."/>
            <person name="Bonette J."/>
            <person name="Campitelli B."/>
            <person name="Daum C."/>
            <person name="Gordon S."/>
            <person name="Gould B."/>
            <person name="Lipzen A."/>
            <person name="Macqueen A."/>
            <person name="Palacio-Mejia J."/>
            <person name="Plott C."/>
            <person name="Shakirov E."/>
            <person name="Shu S."/>
            <person name="Yoshinaga Y."/>
            <person name="Zane M."/>
            <person name="Rokhsar D."/>
            <person name="Grimwood J."/>
            <person name="Schmutz J."/>
            <person name="Juenger T."/>
        </authorList>
    </citation>
    <scope>NUCLEOTIDE SEQUENCE [LARGE SCALE GENOMIC DNA]</scope>
    <source>
        <strain evidence="2">FIL2</strain>
    </source>
</reference>
<dbReference type="Gramene" id="PAN37746">
    <property type="protein sequence ID" value="PAN37746"/>
    <property type="gene ID" value="PAHAL_7G118700"/>
</dbReference>
<evidence type="ECO:0000313" key="2">
    <source>
        <dbReference type="EMBL" id="PAN37746.1"/>
    </source>
</evidence>
<protein>
    <submittedName>
        <fullName evidence="2">Uncharacterized protein</fullName>
    </submittedName>
</protein>
<dbReference type="EMBL" id="CM008052">
    <property type="protein sequence ID" value="PAN37746.1"/>
    <property type="molecule type" value="Genomic_DNA"/>
</dbReference>
<dbReference type="Proteomes" id="UP000243499">
    <property type="component" value="Chromosome 7"/>
</dbReference>
<organism evidence="2">
    <name type="scientific">Panicum hallii</name>
    <dbReference type="NCBI Taxonomy" id="206008"/>
    <lineage>
        <taxon>Eukaryota</taxon>
        <taxon>Viridiplantae</taxon>
        <taxon>Streptophyta</taxon>
        <taxon>Embryophyta</taxon>
        <taxon>Tracheophyta</taxon>
        <taxon>Spermatophyta</taxon>
        <taxon>Magnoliopsida</taxon>
        <taxon>Liliopsida</taxon>
        <taxon>Poales</taxon>
        <taxon>Poaceae</taxon>
        <taxon>PACMAD clade</taxon>
        <taxon>Panicoideae</taxon>
        <taxon>Panicodae</taxon>
        <taxon>Paniceae</taxon>
        <taxon>Panicinae</taxon>
        <taxon>Panicum</taxon>
        <taxon>Panicum sect. Panicum</taxon>
    </lineage>
</organism>
<proteinExistence type="predicted"/>
<evidence type="ECO:0000256" key="1">
    <source>
        <dbReference type="SAM" id="MobiDB-lite"/>
    </source>
</evidence>
<feature type="region of interest" description="Disordered" evidence="1">
    <location>
        <begin position="1"/>
        <end position="129"/>
    </location>
</feature>
<sequence length="150" mass="16771">MSHRKQISLLHLPPQRTAVLEPRWPRPVPRPDPRHHHPALGGAESRCRPAPAPIPCPAHRAPWPSLTTGPALGFPHPRRRSHCSCHQGAPPAREAVASARRPGRERWPGREGVRERSRGGGKGRFGSYSWGPLAREAWWSFSRKSDSKAR</sequence>
<accession>A0A2S3I621</accession>
<dbReference type="AlphaFoldDB" id="A0A2S3I621"/>